<dbReference type="PANTHER" id="PTHR33164:SF67">
    <property type="entry name" value="TRANSCRIPTIONAL REGULATOR, MARR FAMILY"/>
    <property type="match status" value="1"/>
</dbReference>
<evidence type="ECO:0000313" key="4">
    <source>
        <dbReference type="Proteomes" id="UP000587477"/>
    </source>
</evidence>
<evidence type="ECO:0000256" key="1">
    <source>
        <dbReference type="ARBA" id="ARBA00023125"/>
    </source>
</evidence>
<accession>A0A2D3DNI3</accession>
<protein>
    <submittedName>
        <fullName evidence="3">Putative HTH-type transcriptional regulator YusO</fullName>
    </submittedName>
</protein>
<dbReference type="GO" id="GO:0006950">
    <property type="term" value="P:response to stress"/>
    <property type="evidence" value="ECO:0007669"/>
    <property type="project" value="TreeGrafter"/>
</dbReference>
<accession>A0A172XIS3</accession>
<keyword evidence="1" id="KW-0238">DNA-binding</keyword>
<dbReference type="GeneID" id="75095389"/>
<dbReference type="RefSeq" id="WP_003154157.1">
    <property type="nucleotide sequence ID" value="NZ_AP024501.1"/>
</dbReference>
<dbReference type="PANTHER" id="PTHR33164">
    <property type="entry name" value="TRANSCRIPTIONAL REGULATOR, MARR FAMILY"/>
    <property type="match status" value="1"/>
</dbReference>
<dbReference type="EMBL" id="CP063687">
    <property type="protein sequence ID" value="QOY29065.1"/>
    <property type="molecule type" value="Genomic_DNA"/>
</dbReference>
<dbReference type="Gene3D" id="1.10.10.10">
    <property type="entry name" value="Winged helix-like DNA-binding domain superfamily/Winged helix DNA-binding domain"/>
    <property type="match status" value="1"/>
</dbReference>
<dbReference type="PRINTS" id="PR00598">
    <property type="entry name" value="HTHMARR"/>
</dbReference>
<dbReference type="SUPFAM" id="SSF46785">
    <property type="entry name" value="Winged helix' DNA-binding domain"/>
    <property type="match status" value="1"/>
</dbReference>
<sequence>MHEEKVKQLIQRYSDVYLHVLKKIDSIIAEKVNKELTLDQYYILRYIMLNPDCKSIELAAVCHVNKSAITSMTNRLYEKGYINRERSQSDRRSILLNVTEKGTEVFHRVERRIEELVRSYIMYFDEDEAEMFVNTYEKLYRLMMTEEDQQT</sequence>
<dbReference type="STRING" id="1155777.BANAU_1639"/>
<evidence type="ECO:0000259" key="2">
    <source>
        <dbReference type="PROSITE" id="PS50995"/>
    </source>
</evidence>
<dbReference type="InterPro" id="IPR036388">
    <property type="entry name" value="WH-like_DNA-bd_sf"/>
</dbReference>
<feature type="domain" description="HTH marR-type" evidence="2">
    <location>
        <begin position="3"/>
        <end position="141"/>
    </location>
</feature>
<dbReference type="InterPro" id="IPR039422">
    <property type="entry name" value="MarR/SlyA-like"/>
</dbReference>
<dbReference type="Proteomes" id="UP000587477">
    <property type="component" value="Chromosome"/>
</dbReference>
<name>A0A172XIS3_BACVE</name>
<dbReference type="Pfam" id="PF01047">
    <property type="entry name" value="MarR"/>
    <property type="match status" value="1"/>
</dbReference>
<dbReference type="InterPro" id="IPR036390">
    <property type="entry name" value="WH_DNA-bd_sf"/>
</dbReference>
<dbReference type="InterPro" id="IPR000835">
    <property type="entry name" value="HTH_MarR-typ"/>
</dbReference>
<organism evidence="3 4">
    <name type="scientific">Bacillus velezensis</name>
    <dbReference type="NCBI Taxonomy" id="492670"/>
    <lineage>
        <taxon>Bacteria</taxon>
        <taxon>Bacillati</taxon>
        <taxon>Bacillota</taxon>
        <taxon>Bacilli</taxon>
        <taxon>Bacillales</taxon>
        <taxon>Bacillaceae</taxon>
        <taxon>Bacillus</taxon>
        <taxon>Bacillus amyloliquefaciens group</taxon>
    </lineage>
</organism>
<dbReference type="KEGG" id="bmp:NG74_01729"/>
<dbReference type="GO" id="GO:0003700">
    <property type="term" value="F:DNA-binding transcription factor activity"/>
    <property type="evidence" value="ECO:0007669"/>
    <property type="project" value="InterPro"/>
</dbReference>
<reference evidence="4" key="1">
    <citation type="submission" date="2020-10" db="EMBL/GenBank/DDBJ databases">
        <title>Complete genome sequence of Bacillus velezensis NST6.</title>
        <authorList>
            <person name="Choi J."/>
        </authorList>
    </citation>
    <scope>NUCLEOTIDE SEQUENCE [LARGE SCALE GENOMIC DNA]</scope>
    <source>
        <strain evidence="4">NST6</strain>
    </source>
</reference>
<proteinExistence type="predicted"/>
<dbReference type="AlphaFoldDB" id="A0A172XIS3"/>
<dbReference type="GO" id="GO:0003677">
    <property type="term" value="F:DNA binding"/>
    <property type="evidence" value="ECO:0007669"/>
    <property type="project" value="UniProtKB-KW"/>
</dbReference>
<evidence type="ECO:0000313" key="3">
    <source>
        <dbReference type="EMBL" id="QOY29065.1"/>
    </source>
</evidence>
<dbReference type="SMART" id="SM00347">
    <property type="entry name" value="HTH_MARR"/>
    <property type="match status" value="1"/>
</dbReference>
<dbReference type="PROSITE" id="PS50995">
    <property type="entry name" value="HTH_MARR_2"/>
    <property type="match status" value="1"/>
</dbReference>
<gene>
    <name evidence="3" type="primary">yusO_6</name>
    <name evidence="3" type="ORF">BACVE_004107</name>
</gene>